<feature type="binding site" evidence="1">
    <location>
        <position position="92"/>
    </location>
    <ligand>
        <name>Mg(2+)</name>
        <dbReference type="ChEBI" id="CHEBI:18420"/>
        <label>1</label>
        <note>catalytic</note>
    </ligand>
</feature>
<dbReference type="Gene3D" id="3.40.190.80">
    <property type="match status" value="1"/>
</dbReference>
<dbReference type="PANTHER" id="PTHR20854">
    <property type="entry name" value="INOSITOL MONOPHOSPHATASE"/>
    <property type="match status" value="1"/>
</dbReference>
<dbReference type="EMBL" id="QWDM01000009">
    <property type="protein sequence ID" value="RUT69632.1"/>
    <property type="molecule type" value="Genomic_DNA"/>
</dbReference>
<evidence type="ECO:0000256" key="1">
    <source>
        <dbReference type="PIRSR" id="PIRSR600760-2"/>
    </source>
</evidence>
<dbReference type="CDD" id="cd01637">
    <property type="entry name" value="IMPase_like"/>
    <property type="match status" value="1"/>
</dbReference>
<dbReference type="Pfam" id="PF00459">
    <property type="entry name" value="Inositol_P"/>
    <property type="match status" value="1"/>
</dbReference>
<keyword evidence="1" id="KW-0479">Metal-binding</keyword>
<comment type="cofactor">
    <cofactor evidence="1">
        <name>Mg(2+)</name>
        <dbReference type="ChEBI" id="CHEBI:18420"/>
    </cofactor>
</comment>
<dbReference type="GO" id="GO:0008934">
    <property type="term" value="F:inositol monophosphate 1-phosphatase activity"/>
    <property type="evidence" value="ECO:0007669"/>
    <property type="project" value="TreeGrafter"/>
</dbReference>
<dbReference type="Proteomes" id="UP000288102">
    <property type="component" value="Unassembled WGS sequence"/>
</dbReference>
<comment type="caution">
    <text evidence="2">The sequence shown here is derived from an EMBL/GenBank/DDBJ whole genome shotgun (WGS) entry which is preliminary data.</text>
</comment>
<dbReference type="InterPro" id="IPR000760">
    <property type="entry name" value="Inositol_monophosphatase-like"/>
</dbReference>
<sequence>MQKELNIPIVLEAVKKAGHLFLKDYKQKAIPQTMDELVAELENIDTLCLTSLKEDLSAEFPNIPWHIGDEFDTEAQRNPAQQADYWLCDAMDGAIQYLQHIPGWTINLVLVRKGKPCFSVIFDPLSDELFWAKENEGAFMNDVPLQLSSKTDAAVMLSVFEYGHQDKSDTAFYQKIGSTITSLIQNFGIVRNYGPHGLQLAYVGAGRIDLFVQEDLDTYNWMAGILIAKEAGAVILTTDGTPWKWGSESLLVAKKETAQKFIHLNAKQS</sequence>
<keyword evidence="1" id="KW-0460">Magnesium</keyword>
<evidence type="ECO:0000313" key="2">
    <source>
        <dbReference type="EMBL" id="RUT69632.1"/>
    </source>
</evidence>
<dbReference type="PANTHER" id="PTHR20854:SF4">
    <property type="entry name" value="INOSITOL-1-MONOPHOSPHATASE-RELATED"/>
    <property type="match status" value="1"/>
</dbReference>
<dbReference type="GO" id="GO:0046872">
    <property type="term" value="F:metal ion binding"/>
    <property type="evidence" value="ECO:0007669"/>
    <property type="project" value="UniProtKB-KW"/>
</dbReference>
<dbReference type="GO" id="GO:0007165">
    <property type="term" value="P:signal transduction"/>
    <property type="evidence" value="ECO:0007669"/>
    <property type="project" value="TreeGrafter"/>
</dbReference>
<protein>
    <submittedName>
        <fullName evidence="2">Inositol monophosphatase family protein</fullName>
    </submittedName>
</protein>
<dbReference type="Gene3D" id="3.30.540.10">
    <property type="entry name" value="Fructose-1,6-Bisphosphatase, subunit A, domain 1"/>
    <property type="match status" value="1"/>
</dbReference>
<reference evidence="3" key="1">
    <citation type="journal article" date="2019" name="Syst. Appl. Microbiol.">
        <title>Flavobacterium circumlabens sp. nov. and Flavobacterium cupreum sp. nov., two psychrotrophic species isolated from Antarctic environmental samples.</title>
        <authorList>
            <person name="Kralova S."/>
            <person name="Busse H.-J."/>
            <person name="Svec P."/>
            <person name="Maslanova I."/>
            <person name="Stankova E."/>
            <person name="Bartak M."/>
            <person name="Sedlacek I."/>
        </authorList>
    </citation>
    <scope>NUCLEOTIDE SEQUENCE [LARGE SCALE GENOMIC DNA]</scope>
    <source>
        <strain evidence="3">CCM 8825</strain>
    </source>
</reference>
<feature type="binding site" evidence="1">
    <location>
        <position position="89"/>
    </location>
    <ligand>
        <name>Mg(2+)</name>
        <dbReference type="ChEBI" id="CHEBI:18420"/>
        <label>1</label>
        <note>catalytic</note>
    </ligand>
</feature>
<dbReference type="GO" id="GO:0006020">
    <property type="term" value="P:inositol metabolic process"/>
    <property type="evidence" value="ECO:0007669"/>
    <property type="project" value="TreeGrafter"/>
</dbReference>
<dbReference type="AlphaFoldDB" id="A0A434A5L9"/>
<keyword evidence="3" id="KW-1185">Reference proteome</keyword>
<dbReference type="PRINTS" id="PR00377">
    <property type="entry name" value="IMPHPHTASES"/>
</dbReference>
<gene>
    <name evidence="2" type="ORF">D0817_15615</name>
</gene>
<name>A0A434A5L9_9FLAO</name>
<proteinExistence type="predicted"/>
<dbReference type="OrthoDB" id="9772456at2"/>
<dbReference type="SUPFAM" id="SSF56655">
    <property type="entry name" value="Carbohydrate phosphatase"/>
    <property type="match status" value="1"/>
</dbReference>
<accession>A0A434A5L9</accession>
<organism evidence="2 3">
    <name type="scientific">Flavobacterium cupreum</name>
    <dbReference type="NCBI Taxonomy" id="2133766"/>
    <lineage>
        <taxon>Bacteria</taxon>
        <taxon>Pseudomonadati</taxon>
        <taxon>Bacteroidota</taxon>
        <taxon>Flavobacteriia</taxon>
        <taxon>Flavobacteriales</taxon>
        <taxon>Flavobacteriaceae</taxon>
        <taxon>Flavobacterium</taxon>
    </lineage>
</organism>
<evidence type="ECO:0000313" key="3">
    <source>
        <dbReference type="Proteomes" id="UP000288102"/>
    </source>
</evidence>